<dbReference type="HOGENOM" id="CLU_696514_0_0_1"/>
<reference evidence="5" key="2">
    <citation type="submission" date="2015-01" db="EMBL/GenBank/DDBJ databases">
        <title>Evolutionary Origins and Diversification of the Mycorrhizal Mutualists.</title>
        <authorList>
            <consortium name="DOE Joint Genome Institute"/>
            <consortium name="Mycorrhizal Genomics Consortium"/>
            <person name="Kohler A."/>
            <person name="Kuo A."/>
            <person name="Nagy L.G."/>
            <person name="Floudas D."/>
            <person name="Copeland A."/>
            <person name="Barry K.W."/>
            <person name="Cichocki N."/>
            <person name="Veneault-Fourrey C."/>
            <person name="LaButti K."/>
            <person name="Lindquist E.A."/>
            <person name="Lipzen A."/>
            <person name="Lundell T."/>
            <person name="Morin E."/>
            <person name="Murat C."/>
            <person name="Riley R."/>
            <person name="Ohm R."/>
            <person name="Sun H."/>
            <person name="Tunlid A."/>
            <person name="Henrissat B."/>
            <person name="Grigoriev I.V."/>
            <person name="Hibbett D.S."/>
            <person name="Martin F."/>
        </authorList>
    </citation>
    <scope>NUCLEOTIDE SEQUENCE [LARGE SCALE GENOMIC DNA]</scope>
    <source>
        <strain evidence="5">LaAM-08-1</strain>
    </source>
</reference>
<dbReference type="GO" id="GO:0007030">
    <property type="term" value="P:Golgi organization"/>
    <property type="evidence" value="ECO:0007669"/>
    <property type="project" value="TreeGrafter"/>
</dbReference>
<dbReference type="InterPro" id="IPR007265">
    <property type="entry name" value="COG_su3"/>
</dbReference>
<dbReference type="GO" id="GO:0017119">
    <property type="term" value="C:Golgi transport complex"/>
    <property type="evidence" value="ECO:0007669"/>
    <property type="project" value="TreeGrafter"/>
</dbReference>
<dbReference type="AlphaFoldDB" id="A0A0C9X1F5"/>
<evidence type="ECO:0000259" key="3">
    <source>
        <dbReference type="Pfam" id="PF20671"/>
    </source>
</evidence>
<gene>
    <name evidence="4" type="ORF">K443DRAFT_11625</name>
</gene>
<feature type="compositionally biased region" description="Polar residues" evidence="1">
    <location>
        <begin position="380"/>
        <end position="396"/>
    </location>
</feature>
<dbReference type="GO" id="GO:0005801">
    <property type="term" value="C:cis-Golgi network"/>
    <property type="evidence" value="ECO:0007669"/>
    <property type="project" value="InterPro"/>
</dbReference>
<dbReference type="GO" id="GO:0006886">
    <property type="term" value="P:intracellular protein transport"/>
    <property type="evidence" value="ECO:0007669"/>
    <property type="project" value="InterPro"/>
</dbReference>
<dbReference type="PANTHER" id="PTHR13302">
    <property type="entry name" value="CONSERVED OLIGOMERIC GOLGI COMPLEX COMPONENT 3"/>
    <property type="match status" value="1"/>
</dbReference>
<feature type="compositionally biased region" description="Acidic residues" evidence="1">
    <location>
        <begin position="162"/>
        <end position="181"/>
    </location>
</feature>
<name>A0A0C9X1F5_9AGAR</name>
<dbReference type="STRING" id="1095629.A0A0C9X1F5"/>
<dbReference type="PANTHER" id="PTHR13302:SF8">
    <property type="entry name" value="CONSERVED OLIGOMERIC GOLGI COMPLEX SUBUNIT 3"/>
    <property type="match status" value="1"/>
</dbReference>
<feature type="transmembrane region" description="Helical" evidence="2">
    <location>
        <begin position="201"/>
        <end position="221"/>
    </location>
</feature>
<dbReference type="EMBL" id="KN838767">
    <property type="protein sequence ID" value="KIJ95108.1"/>
    <property type="molecule type" value="Genomic_DNA"/>
</dbReference>
<evidence type="ECO:0000256" key="1">
    <source>
        <dbReference type="SAM" id="MobiDB-lite"/>
    </source>
</evidence>
<dbReference type="InterPro" id="IPR048685">
    <property type="entry name" value="COG3_C"/>
</dbReference>
<organism evidence="4 5">
    <name type="scientific">Laccaria amethystina LaAM-08-1</name>
    <dbReference type="NCBI Taxonomy" id="1095629"/>
    <lineage>
        <taxon>Eukaryota</taxon>
        <taxon>Fungi</taxon>
        <taxon>Dikarya</taxon>
        <taxon>Basidiomycota</taxon>
        <taxon>Agaricomycotina</taxon>
        <taxon>Agaricomycetes</taxon>
        <taxon>Agaricomycetidae</taxon>
        <taxon>Agaricales</taxon>
        <taxon>Agaricineae</taxon>
        <taxon>Hydnangiaceae</taxon>
        <taxon>Laccaria</taxon>
    </lineage>
</organism>
<evidence type="ECO:0000313" key="4">
    <source>
        <dbReference type="EMBL" id="KIJ95108.1"/>
    </source>
</evidence>
<feature type="domain" description="Conserved oligomeric Golgi complex subunit 3 C-terminal" evidence="3">
    <location>
        <begin position="101"/>
        <end position="147"/>
    </location>
</feature>
<proteinExistence type="predicted"/>
<sequence>MNFVGSLRALSSDVSTQLSEKDISPTAQIHLLYTRFRTVSTKVAPLFGELERHALAYPDELSALLSECHSAYFYARKQLLVPRILEEIKGLDPANESCTAENQLYQYLETLCDFLYDDLRPRILHEPRITALFCDDCTVHQALMVSDAPPSSFSTVFSANSDNDESGDDDADQSEDDEDDAADRLTTDIDNPHPKGKGKDGFFVAFIQLYLLCAYLIGYCGRYFDPEKHRQIVAENSYTSNHPLVDIYLLCCKERLEVLENTYNRLNPSDIARSKYGWSRALARHRSSSIALYKPMEIVSELQSALAVMPSTVVKHWSNLEGQPTLDTEDVHTGFYAVTRVGCSSIFPSLPLVASRGTLLQLASRSKCVGAPAPLHPSPTAISGSQTPALSRRSAT</sequence>
<accession>A0A0C9X1F5</accession>
<protein>
    <recommendedName>
        <fullName evidence="3">Conserved oligomeric Golgi complex subunit 3 C-terminal domain-containing protein</fullName>
    </recommendedName>
</protein>
<feature type="domain" description="Conserved oligomeric Golgi complex subunit 3 C-terminal" evidence="3">
    <location>
        <begin position="30"/>
        <end position="94"/>
    </location>
</feature>
<evidence type="ECO:0000313" key="5">
    <source>
        <dbReference type="Proteomes" id="UP000054477"/>
    </source>
</evidence>
<keyword evidence="2" id="KW-0472">Membrane</keyword>
<feature type="region of interest" description="Disordered" evidence="1">
    <location>
        <begin position="156"/>
        <end position="193"/>
    </location>
</feature>
<dbReference type="Proteomes" id="UP000054477">
    <property type="component" value="Unassembled WGS sequence"/>
</dbReference>
<feature type="region of interest" description="Disordered" evidence="1">
    <location>
        <begin position="373"/>
        <end position="396"/>
    </location>
</feature>
<evidence type="ECO:0000256" key="2">
    <source>
        <dbReference type="SAM" id="Phobius"/>
    </source>
</evidence>
<keyword evidence="2" id="KW-1133">Transmembrane helix</keyword>
<dbReference type="GO" id="GO:0006891">
    <property type="term" value="P:intra-Golgi vesicle-mediated transport"/>
    <property type="evidence" value="ECO:0007669"/>
    <property type="project" value="TreeGrafter"/>
</dbReference>
<keyword evidence="5" id="KW-1185">Reference proteome</keyword>
<dbReference type="OrthoDB" id="296793at2759"/>
<dbReference type="GO" id="GO:0016020">
    <property type="term" value="C:membrane"/>
    <property type="evidence" value="ECO:0007669"/>
    <property type="project" value="InterPro"/>
</dbReference>
<reference evidence="4 5" key="1">
    <citation type="submission" date="2014-04" db="EMBL/GenBank/DDBJ databases">
        <authorList>
            <consortium name="DOE Joint Genome Institute"/>
            <person name="Kuo A."/>
            <person name="Kohler A."/>
            <person name="Nagy L.G."/>
            <person name="Floudas D."/>
            <person name="Copeland A."/>
            <person name="Barry K.W."/>
            <person name="Cichocki N."/>
            <person name="Veneault-Fourrey C."/>
            <person name="LaButti K."/>
            <person name="Lindquist E.A."/>
            <person name="Lipzen A."/>
            <person name="Lundell T."/>
            <person name="Morin E."/>
            <person name="Murat C."/>
            <person name="Sun H."/>
            <person name="Tunlid A."/>
            <person name="Henrissat B."/>
            <person name="Grigoriev I.V."/>
            <person name="Hibbett D.S."/>
            <person name="Martin F."/>
            <person name="Nordberg H.P."/>
            <person name="Cantor M.N."/>
            <person name="Hua S.X."/>
        </authorList>
    </citation>
    <scope>NUCLEOTIDE SEQUENCE [LARGE SCALE GENOMIC DNA]</scope>
    <source>
        <strain evidence="4 5">LaAM-08-1</strain>
    </source>
</reference>
<dbReference type="Pfam" id="PF20671">
    <property type="entry name" value="COG3_C"/>
    <property type="match status" value="2"/>
</dbReference>
<feature type="compositionally biased region" description="Basic and acidic residues" evidence="1">
    <location>
        <begin position="182"/>
        <end position="193"/>
    </location>
</feature>
<keyword evidence="2" id="KW-0812">Transmembrane</keyword>